<dbReference type="EMBL" id="JACHBX010000002">
    <property type="protein sequence ID" value="MBB6134303.1"/>
    <property type="molecule type" value="Genomic_DNA"/>
</dbReference>
<dbReference type="AlphaFoldDB" id="A0A7W9X0M1"/>
<dbReference type="InterPro" id="IPR017532">
    <property type="entry name" value="Hydrolase-2_PEP"/>
</dbReference>
<sequence>MTVAVARPAEPFFLKMEDGQRFCLYHPPAGRCRGAVLYVHPFAEEMNRTRRMAALGARALAASGHAVLQIDLTGCGDSSGDFGDARWALWKADLAAGARWLLERFDGPLRLWGLRLGALLALDYAREARHPVDGLLLWQPVLTGSNHLTQFLRLRLAGAMLAEGEPSASAPGSTQALRNALHEGEVLEIAGYDLHPQLAAALDALEPLDAAAPACPVDWIEAITGSNQGPAPGAARAAAAWQGKGVDLRLHPVACAPFWSTSEITENAAWVEATVLALEARGDGT</sequence>
<dbReference type="NCBIfam" id="TIGR03101">
    <property type="entry name" value="hydr2_PEP"/>
    <property type="match status" value="1"/>
</dbReference>
<dbReference type="Proteomes" id="UP000540787">
    <property type="component" value="Unassembled WGS sequence"/>
</dbReference>
<dbReference type="SUPFAM" id="SSF53474">
    <property type="entry name" value="alpha/beta-Hydrolases"/>
    <property type="match status" value="1"/>
</dbReference>
<proteinExistence type="predicted"/>
<name>A0A7W9X0M1_9BURK</name>
<feature type="domain" description="Serine aminopeptidase S33" evidence="1">
    <location>
        <begin position="32"/>
        <end position="154"/>
    </location>
</feature>
<dbReference type="RefSeq" id="WP_183554737.1">
    <property type="nucleotide sequence ID" value="NZ_JACHBX010000002.1"/>
</dbReference>
<evidence type="ECO:0000259" key="1">
    <source>
        <dbReference type="Pfam" id="PF12146"/>
    </source>
</evidence>
<dbReference type="InterPro" id="IPR029058">
    <property type="entry name" value="AB_hydrolase_fold"/>
</dbReference>
<dbReference type="InterPro" id="IPR022742">
    <property type="entry name" value="Hydrolase_4"/>
</dbReference>
<accession>A0A7W9X0M1</accession>
<evidence type="ECO:0000313" key="3">
    <source>
        <dbReference type="Proteomes" id="UP000540787"/>
    </source>
</evidence>
<evidence type="ECO:0000313" key="2">
    <source>
        <dbReference type="EMBL" id="MBB6134303.1"/>
    </source>
</evidence>
<organism evidence="2 3">
    <name type="scientific">Massilia aurea</name>
    <dbReference type="NCBI Taxonomy" id="373040"/>
    <lineage>
        <taxon>Bacteria</taxon>
        <taxon>Pseudomonadati</taxon>
        <taxon>Pseudomonadota</taxon>
        <taxon>Betaproteobacteria</taxon>
        <taxon>Burkholderiales</taxon>
        <taxon>Oxalobacteraceae</taxon>
        <taxon>Telluria group</taxon>
        <taxon>Massilia</taxon>
    </lineage>
</organism>
<gene>
    <name evidence="2" type="ORF">HD842_002445</name>
</gene>
<keyword evidence="3" id="KW-1185">Reference proteome</keyword>
<dbReference type="GO" id="GO:0016787">
    <property type="term" value="F:hydrolase activity"/>
    <property type="evidence" value="ECO:0007669"/>
    <property type="project" value="UniProtKB-KW"/>
</dbReference>
<protein>
    <submittedName>
        <fullName evidence="2">Exosortase A-associated hydrolase 2</fullName>
    </submittedName>
</protein>
<keyword evidence="2" id="KW-0378">Hydrolase</keyword>
<dbReference type="Gene3D" id="3.40.50.1820">
    <property type="entry name" value="alpha/beta hydrolase"/>
    <property type="match status" value="1"/>
</dbReference>
<dbReference type="Pfam" id="PF12146">
    <property type="entry name" value="Hydrolase_4"/>
    <property type="match status" value="1"/>
</dbReference>
<reference evidence="2 3" key="1">
    <citation type="submission" date="2020-08" db="EMBL/GenBank/DDBJ databases">
        <title>The Agave Microbiome: Exploring the role of microbial communities in plant adaptations to desert environments.</title>
        <authorList>
            <person name="Partida-Martinez L.P."/>
        </authorList>
    </citation>
    <scope>NUCLEOTIDE SEQUENCE [LARGE SCALE GENOMIC DNA]</scope>
    <source>
        <strain evidence="2 3">AT3.2</strain>
    </source>
</reference>
<comment type="caution">
    <text evidence="2">The sequence shown here is derived from an EMBL/GenBank/DDBJ whole genome shotgun (WGS) entry which is preliminary data.</text>
</comment>